<protein>
    <submittedName>
        <fullName evidence="2">Alpha/beta hydrolase</fullName>
    </submittedName>
</protein>
<dbReference type="RefSeq" id="WP_192543170.1">
    <property type="nucleotide sequence ID" value="NZ_CASHZX010000002.1"/>
</dbReference>
<dbReference type="SUPFAM" id="SSF53474">
    <property type="entry name" value="alpha/beta-Hydrolases"/>
    <property type="match status" value="1"/>
</dbReference>
<reference evidence="2 3" key="1">
    <citation type="submission" date="2020-07" db="EMBL/GenBank/DDBJ databases">
        <title>Halophilic bacteria isolated from french cheeses.</title>
        <authorList>
            <person name="Kothe C.I."/>
            <person name="Farah-Kraiem B."/>
            <person name="Renault P."/>
            <person name="Dridi B."/>
        </authorList>
    </citation>
    <scope>NUCLEOTIDE SEQUENCE [LARGE SCALE GENOMIC DNA]</scope>
    <source>
        <strain evidence="2 3">FME14</strain>
    </source>
</reference>
<sequence>MRTIKTSSGISISYQDSGELAAPVIILIMGLGAQLTVWPDELYYGLVNNGFRVIRFDNRDTGLSSKLEQLGNPNLFKIWLSTRLPVASHIPYTLDDMANDVIELMAALKIKKAHLVGASMGGMIAQLIAAQNKKKVLSLTSIMSSSTKPKLSASSLKLFLRLAKHRPLRANRDSAIHYNIKLNQLIGSPAYPQDEQRLRKQATLGVDRAHNPQGFNRQLAAIAASDCRQHLMPKIKAPTLVIHGSLDPVMPVAAGKQTAQQIRKAKLKIVKGMGHDFPPALMAKMTKWISKHVKKAEQKREQKKLKKKP</sequence>
<dbReference type="Gene3D" id="3.40.50.1820">
    <property type="entry name" value="alpha/beta hydrolase"/>
    <property type="match status" value="1"/>
</dbReference>
<dbReference type="PANTHER" id="PTHR43433:SF5">
    <property type="entry name" value="AB HYDROLASE-1 DOMAIN-CONTAINING PROTEIN"/>
    <property type="match status" value="1"/>
</dbReference>
<feature type="domain" description="AB hydrolase-1" evidence="1">
    <location>
        <begin position="23"/>
        <end position="276"/>
    </location>
</feature>
<keyword evidence="3" id="KW-1185">Reference proteome</keyword>
<evidence type="ECO:0000259" key="1">
    <source>
        <dbReference type="Pfam" id="PF00561"/>
    </source>
</evidence>
<dbReference type="GO" id="GO:0016787">
    <property type="term" value="F:hydrolase activity"/>
    <property type="evidence" value="ECO:0007669"/>
    <property type="project" value="UniProtKB-KW"/>
</dbReference>
<comment type="caution">
    <text evidence="2">The sequence shown here is derived from an EMBL/GenBank/DDBJ whole genome shotgun (WGS) entry which is preliminary data.</text>
</comment>
<gene>
    <name evidence="2" type="ORF">EI167_21020</name>
</gene>
<proteinExistence type="predicted"/>
<organism evidence="2 3">
    <name type="scientific">Pseudoalteromonas prydzensis</name>
    <dbReference type="NCBI Taxonomy" id="182141"/>
    <lineage>
        <taxon>Bacteria</taxon>
        <taxon>Pseudomonadati</taxon>
        <taxon>Pseudomonadota</taxon>
        <taxon>Gammaproteobacteria</taxon>
        <taxon>Alteromonadales</taxon>
        <taxon>Pseudoalteromonadaceae</taxon>
        <taxon>Pseudoalteromonas</taxon>
    </lineage>
</organism>
<evidence type="ECO:0000313" key="3">
    <source>
        <dbReference type="Proteomes" id="UP000707245"/>
    </source>
</evidence>
<dbReference type="InterPro" id="IPR050471">
    <property type="entry name" value="AB_hydrolase"/>
</dbReference>
<dbReference type="InterPro" id="IPR000073">
    <property type="entry name" value="AB_hydrolase_1"/>
</dbReference>
<dbReference type="Pfam" id="PF00561">
    <property type="entry name" value="Abhydrolase_1"/>
    <property type="match status" value="1"/>
</dbReference>
<dbReference type="EMBL" id="RRZA01000125">
    <property type="protein sequence ID" value="MBE0459859.1"/>
    <property type="molecule type" value="Genomic_DNA"/>
</dbReference>
<evidence type="ECO:0000313" key="2">
    <source>
        <dbReference type="EMBL" id="MBE0459859.1"/>
    </source>
</evidence>
<dbReference type="Proteomes" id="UP000707245">
    <property type="component" value="Unassembled WGS sequence"/>
</dbReference>
<name>A0ABR9FST2_9GAMM</name>
<keyword evidence="2" id="KW-0378">Hydrolase</keyword>
<dbReference type="PANTHER" id="PTHR43433">
    <property type="entry name" value="HYDROLASE, ALPHA/BETA FOLD FAMILY PROTEIN"/>
    <property type="match status" value="1"/>
</dbReference>
<dbReference type="InterPro" id="IPR029058">
    <property type="entry name" value="AB_hydrolase_fold"/>
</dbReference>
<accession>A0ABR9FST2</accession>